<proteinExistence type="predicted"/>
<name>A0A655XW21_VIBCL</name>
<protein>
    <submittedName>
        <fullName evidence="1">Uncharacterized protein</fullName>
    </submittedName>
</protein>
<evidence type="ECO:0000313" key="2">
    <source>
        <dbReference type="Proteomes" id="UP000041770"/>
    </source>
</evidence>
<dbReference type="AlphaFoldDB" id="A0A655XW21"/>
<sequence>MVVEFIHVQNTQASTPCCKARVRSSVKRGLWKLKS</sequence>
<dbReference type="EMBL" id="CWQY01000004">
    <property type="protein sequence ID" value="CSC22357.1"/>
    <property type="molecule type" value="Genomic_DNA"/>
</dbReference>
<dbReference type="Proteomes" id="UP000041770">
    <property type="component" value="Unassembled WGS sequence"/>
</dbReference>
<reference evidence="1 2" key="1">
    <citation type="submission" date="2015-07" db="EMBL/GenBank/DDBJ databases">
        <authorList>
            <consortium name="Pathogen Informatics"/>
        </authorList>
    </citation>
    <scope>NUCLEOTIDE SEQUENCE [LARGE SCALE GENOMIC DNA]</scope>
    <source>
        <strain evidence="1 2">A316</strain>
    </source>
</reference>
<organism evidence="1 2">
    <name type="scientific">Vibrio cholerae</name>
    <dbReference type="NCBI Taxonomy" id="666"/>
    <lineage>
        <taxon>Bacteria</taxon>
        <taxon>Pseudomonadati</taxon>
        <taxon>Pseudomonadota</taxon>
        <taxon>Gammaproteobacteria</taxon>
        <taxon>Vibrionales</taxon>
        <taxon>Vibrionaceae</taxon>
        <taxon>Vibrio</taxon>
    </lineage>
</organism>
<accession>A0A655XW21</accession>
<evidence type="ECO:0000313" key="1">
    <source>
        <dbReference type="EMBL" id="CSC22357.1"/>
    </source>
</evidence>
<gene>
    <name evidence="1" type="ORF">ERS013200_00872</name>
</gene>